<dbReference type="AlphaFoldDB" id="A0A164Z572"/>
<feature type="transmembrane region" description="Helical" evidence="1">
    <location>
        <begin position="37"/>
        <end position="56"/>
    </location>
</feature>
<dbReference type="InterPro" id="IPR047769">
    <property type="entry name" value="MFS_ArsJ"/>
</dbReference>
<evidence type="ECO:0000313" key="3">
    <source>
        <dbReference type="Proteomes" id="UP000182631"/>
    </source>
</evidence>
<dbReference type="EMBL" id="FITM01000104">
    <property type="protein sequence ID" value="SAY38959.1"/>
    <property type="molecule type" value="Genomic_DNA"/>
</dbReference>
<dbReference type="PANTHER" id="PTHR23547">
    <property type="entry name" value="MAJOR FACILITATOR SUPERFAMILY DOMAIN, GENERAL SUBSTRATE TRANSPORTER"/>
    <property type="match status" value="1"/>
</dbReference>
<feature type="non-terminal residue" evidence="2">
    <location>
        <position position="1"/>
    </location>
</feature>
<accession>A0A164Z572</accession>
<keyword evidence="3" id="KW-1185">Reference proteome</keyword>
<proteinExistence type="predicted"/>
<sequence>LNVGFYYMANAGGRLLGTVLSGLVFQLAGGGAGGMAACLWGSALLVGLSWGASVWLPRPRSSLA</sequence>
<gene>
    <name evidence="2" type="ORF">FLM9_980</name>
</gene>
<reference evidence="3" key="1">
    <citation type="submission" date="2016-02" db="EMBL/GenBank/DDBJ databases">
        <authorList>
            <person name="liu f."/>
        </authorList>
    </citation>
    <scope>NUCLEOTIDE SEQUENCE [LARGE SCALE GENOMIC DNA]</scope>
</reference>
<keyword evidence="1" id="KW-1133">Transmembrane helix</keyword>
<name>A0A164Z572_9SYNE</name>
<dbReference type="Proteomes" id="UP000182631">
    <property type="component" value="Unassembled WGS sequence"/>
</dbReference>
<protein>
    <submittedName>
        <fullName evidence="2">Permease of the major facilitator superfamily</fullName>
    </submittedName>
</protein>
<keyword evidence="1" id="KW-0472">Membrane</keyword>
<keyword evidence="1" id="KW-0812">Transmembrane</keyword>
<evidence type="ECO:0000256" key="1">
    <source>
        <dbReference type="SAM" id="Phobius"/>
    </source>
</evidence>
<dbReference type="PANTHER" id="PTHR23547:SF1">
    <property type="entry name" value="MAJOR FACILITATOR SUPERFAMILY MFS_1"/>
    <property type="match status" value="1"/>
</dbReference>
<evidence type="ECO:0000313" key="2">
    <source>
        <dbReference type="EMBL" id="SAY38959.1"/>
    </source>
</evidence>
<organism evidence="2 3">
    <name type="scientific">Candidatus Synechococcus spongiarum</name>
    <dbReference type="NCBI Taxonomy" id="431041"/>
    <lineage>
        <taxon>Bacteria</taxon>
        <taxon>Bacillati</taxon>
        <taxon>Cyanobacteriota</taxon>
        <taxon>Cyanophyceae</taxon>
        <taxon>Synechococcales</taxon>
        <taxon>Synechococcaceae</taxon>
        <taxon>Synechococcus</taxon>
    </lineage>
</organism>